<organism evidence="7 8">
    <name type="scientific">Halodurantibacterium flavum</name>
    <dbReference type="NCBI Taxonomy" id="1382802"/>
    <lineage>
        <taxon>Bacteria</taxon>
        <taxon>Pseudomonadati</taxon>
        <taxon>Pseudomonadota</taxon>
        <taxon>Alphaproteobacteria</taxon>
        <taxon>Rhodobacterales</taxon>
        <taxon>Paracoccaceae</taxon>
        <taxon>Halodurantibacterium</taxon>
    </lineage>
</organism>
<dbReference type="Pfam" id="PF00872">
    <property type="entry name" value="Transposase_mut"/>
    <property type="match status" value="1"/>
</dbReference>
<dbReference type="EMBL" id="JBHUGH010000008">
    <property type="protein sequence ID" value="MFD1912641.1"/>
    <property type="molecule type" value="Genomic_DNA"/>
</dbReference>
<gene>
    <name evidence="7" type="ORF">ACFSGJ_10515</name>
</gene>
<keyword evidence="6" id="KW-0814">Transposable element</keyword>
<keyword evidence="8" id="KW-1185">Reference proteome</keyword>
<comment type="similarity">
    <text evidence="2 6">Belongs to the transposase mutator family.</text>
</comment>
<evidence type="ECO:0000313" key="8">
    <source>
        <dbReference type="Proteomes" id="UP001597353"/>
    </source>
</evidence>
<reference evidence="8" key="1">
    <citation type="journal article" date="2019" name="Int. J. Syst. Evol. Microbiol.">
        <title>The Global Catalogue of Microorganisms (GCM) 10K type strain sequencing project: providing services to taxonomists for standard genome sequencing and annotation.</title>
        <authorList>
            <consortium name="The Broad Institute Genomics Platform"/>
            <consortium name="The Broad Institute Genome Sequencing Center for Infectious Disease"/>
            <person name="Wu L."/>
            <person name="Ma J."/>
        </authorList>
    </citation>
    <scope>NUCLEOTIDE SEQUENCE [LARGE SCALE GENOMIC DNA]</scope>
    <source>
        <strain evidence="8">CGMCC 4.7242</strain>
    </source>
</reference>
<proteinExistence type="inferred from homology"/>
<dbReference type="Proteomes" id="UP001597353">
    <property type="component" value="Unassembled WGS sequence"/>
</dbReference>
<protein>
    <recommendedName>
        <fullName evidence="6">Mutator family transposase</fullName>
    </recommendedName>
</protein>
<evidence type="ECO:0000256" key="3">
    <source>
        <dbReference type="ARBA" id="ARBA00022578"/>
    </source>
</evidence>
<evidence type="ECO:0000256" key="5">
    <source>
        <dbReference type="ARBA" id="ARBA00023172"/>
    </source>
</evidence>
<comment type="function">
    <text evidence="1 6">Required for the transposition of the insertion element.</text>
</comment>
<dbReference type="PANTHER" id="PTHR33217:SF7">
    <property type="entry name" value="TRANSPOSASE FOR INSERTION SEQUENCE ELEMENT IS1081"/>
    <property type="match status" value="1"/>
</dbReference>
<keyword evidence="4 6" id="KW-0238">DNA-binding</keyword>
<name>A0ABW4S5I0_9RHOB</name>
<keyword evidence="5 6" id="KW-0233">DNA recombination</keyword>
<evidence type="ECO:0000256" key="1">
    <source>
        <dbReference type="ARBA" id="ARBA00002190"/>
    </source>
</evidence>
<accession>A0ABW4S5I0</accession>
<evidence type="ECO:0000256" key="2">
    <source>
        <dbReference type="ARBA" id="ARBA00010961"/>
    </source>
</evidence>
<evidence type="ECO:0000256" key="6">
    <source>
        <dbReference type="RuleBase" id="RU365089"/>
    </source>
</evidence>
<evidence type="ECO:0000256" key="4">
    <source>
        <dbReference type="ARBA" id="ARBA00023125"/>
    </source>
</evidence>
<evidence type="ECO:0000313" key="7">
    <source>
        <dbReference type="EMBL" id="MFD1912641.1"/>
    </source>
</evidence>
<dbReference type="PANTHER" id="PTHR33217">
    <property type="entry name" value="TRANSPOSASE FOR INSERTION SEQUENCE ELEMENT IS1081"/>
    <property type="match status" value="1"/>
</dbReference>
<sequence length="134" mass="15061">MRNVSLLVASAVNSEGYREILGICEGAKEDTSGWSSFLRHPVDRGLSGVQLIISDACRGLVESIADFLPDARWQRCMVHFSRNAFGHVPTTKVREISHMLKAIHAQESREAAPRRPPPWWRTCVPRSWGKRPIG</sequence>
<keyword evidence="3 6" id="KW-0815">Transposition</keyword>
<comment type="caution">
    <text evidence="7">The sequence shown here is derived from an EMBL/GenBank/DDBJ whole genome shotgun (WGS) entry which is preliminary data.</text>
</comment>
<dbReference type="InterPro" id="IPR001207">
    <property type="entry name" value="Transposase_mutator"/>
</dbReference>